<evidence type="ECO:0000313" key="3">
    <source>
        <dbReference type="Proteomes" id="UP000054567"/>
    </source>
</evidence>
<feature type="transmembrane region" description="Helical" evidence="1">
    <location>
        <begin position="41"/>
        <end position="61"/>
    </location>
</feature>
<sequence>MFDGPHKSSKLKQDFSAYPGSLLGLQPSRTLMWYARKAAEVAGACVAKHLMFIIIIIIIHYRLMQPNSGTSDDKGGTCKYHRCLSESSTRSKVYYGLRPCPNLCSSSSLADFSIPRLYPKWKRGILSHMDHDVDGDYINTVNSMRE</sequence>
<keyword evidence="1" id="KW-0472">Membrane</keyword>
<keyword evidence="1" id="KW-0812">Transmembrane</keyword>
<protein>
    <submittedName>
        <fullName evidence="2">Uncharacterized protein</fullName>
    </submittedName>
</protein>
<dbReference type="AlphaFoldDB" id="A0A0J6I6Z7"/>
<reference evidence="2 3" key="1">
    <citation type="submission" date="2007-06" db="EMBL/GenBank/DDBJ databases">
        <title>The Genome Sequence of Coccidioides posadasii RMSCC_3488.</title>
        <authorList>
            <consortium name="Coccidioides Genome Resources Consortium"/>
            <consortium name="The Broad Institute Genome Sequencing Platform"/>
            <person name="Henn M.R."/>
            <person name="Sykes S."/>
            <person name="Young S."/>
            <person name="Jaffe D."/>
            <person name="Berlin A."/>
            <person name="Alvarez P."/>
            <person name="Butler J."/>
            <person name="Gnerre S."/>
            <person name="Grabherr M."/>
            <person name="Mauceli E."/>
            <person name="Brockman W."/>
            <person name="Kodira C."/>
            <person name="Alvarado L."/>
            <person name="Zeng Q."/>
            <person name="Crawford M."/>
            <person name="Antoine C."/>
            <person name="Devon K."/>
            <person name="Galgiani J."/>
            <person name="Orsborn K."/>
            <person name="Lewis M.L."/>
            <person name="Nusbaum C."/>
            <person name="Galagan J."/>
            <person name="Birren B."/>
        </authorList>
    </citation>
    <scope>NUCLEOTIDE SEQUENCE [LARGE SCALE GENOMIC DNA]</scope>
    <source>
        <strain evidence="2 3">RMSCC 3488</strain>
    </source>
</reference>
<dbReference type="Proteomes" id="UP000054567">
    <property type="component" value="Unassembled WGS sequence"/>
</dbReference>
<name>A0A0J6I6Z7_COCPO</name>
<evidence type="ECO:0000313" key="2">
    <source>
        <dbReference type="EMBL" id="KMM67207.1"/>
    </source>
</evidence>
<evidence type="ECO:0000256" key="1">
    <source>
        <dbReference type="SAM" id="Phobius"/>
    </source>
</evidence>
<accession>A0A0J6I6Z7</accession>
<reference evidence="3" key="2">
    <citation type="journal article" date="2009" name="Genome Res.">
        <title>Comparative genomic analyses of the human fungal pathogens Coccidioides and their relatives.</title>
        <authorList>
            <person name="Sharpton T.J."/>
            <person name="Stajich J.E."/>
            <person name="Rounsley S.D."/>
            <person name="Gardner M.J."/>
            <person name="Wortman J.R."/>
            <person name="Jordar V.S."/>
            <person name="Maiti R."/>
            <person name="Kodira C.D."/>
            <person name="Neafsey D.E."/>
            <person name="Zeng Q."/>
            <person name="Hung C.-Y."/>
            <person name="McMahan C."/>
            <person name="Muszewska A."/>
            <person name="Grynberg M."/>
            <person name="Mandel M.A."/>
            <person name="Kellner E.M."/>
            <person name="Barker B.M."/>
            <person name="Galgiani J.N."/>
            <person name="Orbach M.J."/>
            <person name="Kirkland T.N."/>
            <person name="Cole G.T."/>
            <person name="Henn M.R."/>
            <person name="Birren B.W."/>
            <person name="Taylor J.W."/>
        </authorList>
    </citation>
    <scope>NUCLEOTIDE SEQUENCE [LARGE SCALE GENOMIC DNA]</scope>
    <source>
        <strain evidence="3">RMSCC 3488</strain>
    </source>
</reference>
<dbReference type="VEuPathDB" id="FungiDB:CPAG_03542"/>
<reference evidence="3" key="3">
    <citation type="journal article" date="2010" name="Genome Res.">
        <title>Population genomic sequencing of Coccidioides fungi reveals recent hybridization and transposon control.</title>
        <authorList>
            <person name="Neafsey D.E."/>
            <person name="Barker B.M."/>
            <person name="Sharpton T.J."/>
            <person name="Stajich J.E."/>
            <person name="Park D.J."/>
            <person name="Whiston E."/>
            <person name="Hung C.-Y."/>
            <person name="McMahan C."/>
            <person name="White J."/>
            <person name="Sykes S."/>
            <person name="Heiman D."/>
            <person name="Young S."/>
            <person name="Zeng Q."/>
            <person name="Abouelleil A."/>
            <person name="Aftuck L."/>
            <person name="Bessette D."/>
            <person name="Brown A."/>
            <person name="FitzGerald M."/>
            <person name="Lui A."/>
            <person name="Macdonald J.P."/>
            <person name="Priest M."/>
            <person name="Orbach M.J."/>
            <person name="Galgiani J.N."/>
            <person name="Kirkland T.N."/>
            <person name="Cole G.T."/>
            <person name="Birren B.W."/>
            <person name="Henn M.R."/>
            <person name="Taylor J.W."/>
            <person name="Rounsley S.D."/>
        </authorList>
    </citation>
    <scope>NUCLEOTIDE SEQUENCE [LARGE SCALE GENOMIC DNA]</scope>
    <source>
        <strain evidence="3">RMSCC 3488</strain>
    </source>
</reference>
<proteinExistence type="predicted"/>
<keyword evidence="1" id="KW-1133">Transmembrane helix</keyword>
<gene>
    <name evidence="2" type="ORF">CPAG_03542</name>
</gene>
<organism evidence="2 3">
    <name type="scientific">Coccidioides posadasii RMSCC 3488</name>
    <dbReference type="NCBI Taxonomy" id="454284"/>
    <lineage>
        <taxon>Eukaryota</taxon>
        <taxon>Fungi</taxon>
        <taxon>Dikarya</taxon>
        <taxon>Ascomycota</taxon>
        <taxon>Pezizomycotina</taxon>
        <taxon>Eurotiomycetes</taxon>
        <taxon>Eurotiomycetidae</taxon>
        <taxon>Onygenales</taxon>
        <taxon>Onygenaceae</taxon>
        <taxon>Coccidioides</taxon>
    </lineage>
</organism>
<dbReference type="EMBL" id="DS268110">
    <property type="protein sequence ID" value="KMM67207.1"/>
    <property type="molecule type" value="Genomic_DNA"/>
</dbReference>